<gene>
    <name evidence="11" type="primary">speD</name>
    <name evidence="11" type="ORF">EII10_06930</name>
</gene>
<keyword evidence="6" id="KW-0620">Polyamine biosynthesis</keyword>
<dbReference type="EMBL" id="RQZC01000009">
    <property type="protein sequence ID" value="RRD29240.1"/>
    <property type="molecule type" value="Genomic_DNA"/>
</dbReference>
<dbReference type="InterPro" id="IPR016067">
    <property type="entry name" value="S-AdoMet_deCO2ase_core"/>
</dbReference>
<evidence type="ECO:0000256" key="9">
    <source>
        <dbReference type="ARBA" id="ARBA00023270"/>
    </source>
</evidence>
<keyword evidence="12" id="KW-1185">Reference proteome</keyword>
<keyword evidence="3" id="KW-0210">Decarboxylase</keyword>
<dbReference type="GO" id="GO:0004014">
    <property type="term" value="F:adenosylmethionine decarboxylase activity"/>
    <property type="evidence" value="ECO:0007669"/>
    <property type="project" value="UniProtKB-EC"/>
</dbReference>
<dbReference type="EC" id="4.1.1.50" evidence="11"/>
<evidence type="ECO:0000256" key="10">
    <source>
        <dbReference type="ARBA" id="ARBA00023317"/>
    </source>
</evidence>
<evidence type="ECO:0000256" key="8">
    <source>
        <dbReference type="ARBA" id="ARBA00023239"/>
    </source>
</evidence>
<dbReference type="Gene3D" id="3.60.90.10">
    <property type="entry name" value="S-adenosylmethionine decarboxylase"/>
    <property type="match status" value="1"/>
</dbReference>
<organism evidence="11 12">
    <name type="scientific">Actinomyces bowdenii</name>
    <dbReference type="NCBI Taxonomy" id="131109"/>
    <lineage>
        <taxon>Bacteria</taxon>
        <taxon>Bacillati</taxon>
        <taxon>Actinomycetota</taxon>
        <taxon>Actinomycetes</taxon>
        <taxon>Actinomycetales</taxon>
        <taxon>Actinomycetaceae</taxon>
        <taxon>Actinomyces</taxon>
    </lineage>
</organism>
<dbReference type="PANTHER" id="PTHR33866:SF2">
    <property type="entry name" value="S-ADENOSYLMETHIONINE DECARBOXYLASE PROENZYME"/>
    <property type="match status" value="1"/>
</dbReference>
<evidence type="ECO:0000313" key="12">
    <source>
        <dbReference type="Proteomes" id="UP000271272"/>
    </source>
</evidence>
<keyword evidence="10" id="KW-0670">Pyruvate</keyword>
<dbReference type="InterPro" id="IPR003826">
    <property type="entry name" value="AdoMetDC_fam_prok"/>
</dbReference>
<evidence type="ECO:0000256" key="4">
    <source>
        <dbReference type="ARBA" id="ARBA00022813"/>
    </source>
</evidence>
<evidence type="ECO:0000256" key="1">
    <source>
        <dbReference type="ARBA" id="ARBA00001928"/>
    </source>
</evidence>
<name>A0A3P1V6W7_9ACTO</name>
<dbReference type="AlphaFoldDB" id="A0A3P1V6W7"/>
<sequence length="120" mass="12444">MRAGICSVTYGFHGAQHDRLNDPGLVHAALVEAAASAGLTAVASTHHAFEPQGLSAVVLLSESHIAAHTWPETGRAYVTLTSCKAMSRRAIEALGEQLAARLGASGVESRAVSLSEEGPR</sequence>
<evidence type="ECO:0000256" key="7">
    <source>
        <dbReference type="ARBA" id="ARBA00023145"/>
    </source>
</evidence>
<keyword evidence="8 11" id="KW-0456">Lyase</keyword>
<dbReference type="InterPro" id="IPR017716">
    <property type="entry name" value="S-AdoMet_deCOase_pro-enz"/>
</dbReference>
<dbReference type="GO" id="GO:0008295">
    <property type="term" value="P:spermidine biosynthetic process"/>
    <property type="evidence" value="ECO:0007669"/>
    <property type="project" value="UniProtKB-KW"/>
</dbReference>
<evidence type="ECO:0000256" key="6">
    <source>
        <dbReference type="ARBA" id="ARBA00023115"/>
    </source>
</evidence>
<dbReference type="SUPFAM" id="SSF56276">
    <property type="entry name" value="S-adenosylmethionine decarboxylase"/>
    <property type="match status" value="1"/>
</dbReference>
<keyword evidence="2" id="KW-0949">S-adenosyl-L-methionine</keyword>
<comment type="cofactor">
    <cofactor evidence="1">
        <name>pyruvate</name>
        <dbReference type="ChEBI" id="CHEBI:15361"/>
    </cofactor>
</comment>
<comment type="caution">
    <text evidence="11">The sequence shown here is derived from an EMBL/GenBank/DDBJ whole genome shotgun (WGS) entry which is preliminary data.</text>
</comment>
<proteinExistence type="predicted"/>
<dbReference type="GO" id="GO:0005829">
    <property type="term" value="C:cytosol"/>
    <property type="evidence" value="ECO:0007669"/>
    <property type="project" value="TreeGrafter"/>
</dbReference>
<keyword evidence="7" id="KW-0865">Zymogen</keyword>
<dbReference type="Proteomes" id="UP000271272">
    <property type="component" value="Unassembled WGS sequence"/>
</dbReference>
<dbReference type="NCBIfam" id="TIGR03330">
    <property type="entry name" value="SAM_DCase_Bsu"/>
    <property type="match status" value="1"/>
</dbReference>
<dbReference type="OrthoDB" id="9793120at2"/>
<evidence type="ECO:0000256" key="5">
    <source>
        <dbReference type="ARBA" id="ARBA00023066"/>
    </source>
</evidence>
<keyword evidence="4" id="KW-0068">Autocatalytic cleavage</keyword>
<keyword evidence="9" id="KW-0704">Schiff base</keyword>
<evidence type="ECO:0000256" key="3">
    <source>
        <dbReference type="ARBA" id="ARBA00022793"/>
    </source>
</evidence>
<keyword evidence="5" id="KW-0745">Spermidine biosynthesis</keyword>
<dbReference type="PANTHER" id="PTHR33866">
    <property type="entry name" value="S-ADENOSYLMETHIONINE DECARBOXYLASE PROENZYME"/>
    <property type="match status" value="1"/>
</dbReference>
<accession>A0A3P1V6W7</accession>
<dbReference type="Pfam" id="PF02675">
    <property type="entry name" value="AdoMet_dc"/>
    <property type="match status" value="1"/>
</dbReference>
<evidence type="ECO:0000256" key="2">
    <source>
        <dbReference type="ARBA" id="ARBA00022691"/>
    </source>
</evidence>
<protein>
    <submittedName>
        <fullName evidence="11">Adenosylmethionine decarboxylase</fullName>
        <ecNumber evidence="11">4.1.1.50</ecNumber>
    </submittedName>
</protein>
<evidence type="ECO:0000313" key="11">
    <source>
        <dbReference type="EMBL" id="RRD29240.1"/>
    </source>
</evidence>
<dbReference type="RefSeq" id="WP_124933778.1">
    <property type="nucleotide sequence ID" value="NZ_JAGFOU010000006.1"/>
</dbReference>
<reference evidence="11 12" key="1">
    <citation type="submission" date="2018-11" db="EMBL/GenBank/DDBJ databases">
        <title>Genomes From Bacteria Associated with the Canine Oral Cavity: a Test Case for Automated Genome-Based Taxonomic Assignment.</title>
        <authorList>
            <person name="Coil D.A."/>
            <person name="Jospin G."/>
            <person name="Darling A.E."/>
            <person name="Wallis C."/>
            <person name="Davis I.J."/>
            <person name="Harris S."/>
            <person name="Eisen J.A."/>
            <person name="Holcombe L.J."/>
            <person name="O'Flynn C."/>
        </authorList>
    </citation>
    <scope>NUCLEOTIDE SEQUENCE [LARGE SCALE GENOMIC DNA]</scope>
    <source>
        <strain evidence="11 12">OH5050</strain>
    </source>
</reference>